<feature type="compositionally biased region" description="Low complexity" evidence="1">
    <location>
        <begin position="233"/>
        <end position="259"/>
    </location>
</feature>
<dbReference type="AlphaFoldDB" id="A0A8S3ULM7"/>
<dbReference type="SUPFAM" id="SSF56436">
    <property type="entry name" value="C-type lectin-like"/>
    <property type="match status" value="1"/>
</dbReference>
<dbReference type="SMR" id="A0A8S3ULM7"/>
<dbReference type="InterPro" id="IPR016187">
    <property type="entry name" value="CTDL_fold"/>
</dbReference>
<evidence type="ECO:0000256" key="1">
    <source>
        <dbReference type="SAM" id="MobiDB-lite"/>
    </source>
</evidence>
<organism evidence="4 5">
    <name type="scientific">Mytilus edulis</name>
    <name type="common">Blue mussel</name>
    <dbReference type="NCBI Taxonomy" id="6550"/>
    <lineage>
        <taxon>Eukaryota</taxon>
        <taxon>Metazoa</taxon>
        <taxon>Spiralia</taxon>
        <taxon>Lophotrochozoa</taxon>
        <taxon>Mollusca</taxon>
        <taxon>Bivalvia</taxon>
        <taxon>Autobranchia</taxon>
        <taxon>Pteriomorphia</taxon>
        <taxon>Mytilida</taxon>
        <taxon>Mytiloidea</taxon>
        <taxon>Mytilidae</taxon>
        <taxon>Mytilinae</taxon>
        <taxon>Mytilus</taxon>
    </lineage>
</organism>
<evidence type="ECO:0000313" key="5">
    <source>
        <dbReference type="Proteomes" id="UP000683360"/>
    </source>
</evidence>
<dbReference type="PROSITE" id="PS51257">
    <property type="entry name" value="PROKAR_LIPOPROTEIN"/>
    <property type="match status" value="1"/>
</dbReference>
<feature type="domain" description="C-type lectin" evidence="3">
    <location>
        <begin position="31"/>
        <end position="160"/>
    </location>
</feature>
<protein>
    <submittedName>
        <fullName evidence="4">MRC</fullName>
    </submittedName>
</protein>
<dbReference type="EMBL" id="CAJPWZ010002887">
    <property type="protein sequence ID" value="CAG2246993.1"/>
    <property type="molecule type" value="Genomic_DNA"/>
</dbReference>
<dbReference type="OrthoDB" id="6369810at2759"/>
<feature type="compositionally biased region" description="Polar residues" evidence="1">
    <location>
        <begin position="179"/>
        <end position="190"/>
    </location>
</feature>
<feature type="signal peptide" evidence="2">
    <location>
        <begin position="1"/>
        <end position="26"/>
    </location>
</feature>
<keyword evidence="2" id="KW-0732">Signal</keyword>
<sequence>MLDRSYCRMQQLLTLLCLIGPLSVSGQSCSYSYISDFSNWTDGRERCMNDGMDLAVIKDQETYDAVNSYITTNGWTNDIWIGLLWNKIDLAFEWIDNEKLGSWTHWANGEPNCMELTEMEPQVCPGGNFYDQNCIRIQLKTNSWVWKTHPCANHYSVLCQSCTGTTISSSLSSQTAKSDYDTKLQTGHHASSTQTTTPTPNTSTIGTTISSSLSSQTAKSDYDTKLQTGHHASSTQTTTPTPNTSTIGTTISSSLSSQTAKSDYDTKLQTGHHASSTQTTTPTPNTSTIGTTIASSLSSQTAKSDYDTKLQTGHHASSTQTATLTPNTSTIGKDNCKSKSNGCQCRKRMSNTTESVKMSDFIWLRKCEVQPLIDSGVLKVIDCPFTCSCSPRDTNEANSLTHEMFVCIKRR</sequence>
<evidence type="ECO:0000259" key="3">
    <source>
        <dbReference type="PROSITE" id="PS50041"/>
    </source>
</evidence>
<feature type="compositionally biased region" description="Low complexity" evidence="1">
    <location>
        <begin position="191"/>
        <end position="217"/>
    </location>
</feature>
<dbReference type="CDD" id="cd00037">
    <property type="entry name" value="CLECT"/>
    <property type="match status" value="1"/>
</dbReference>
<comment type="caution">
    <text evidence="4">The sequence shown here is derived from an EMBL/GenBank/DDBJ whole genome shotgun (WGS) entry which is preliminary data.</text>
</comment>
<dbReference type="SMART" id="SM00034">
    <property type="entry name" value="CLECT"/>
    <property type="match status" value="1"/>
</dbReference>
<feature type="region of interest" description="Disordered" evidence="1">
    <location>
        <begin position="179"/>
        <end position="291"/>
    </location>
</feature>
<dbReference type="Pfam" id="PF00059">
    <property type="entry name" value="Lectin_C"/>
    <property type="match status" value="1"/>
</dbReference>
<dbReference type="PROSITE" id="PS50041">
    <property type="entry name" value="C_TYPE_LECTIN_2"/>
    <property type="match status" value="1"/>
</dbReference>
<feature type="compositionally biased region" description="Low complexity" evidence="1">
    <location>
        <begin position="275"/>
        <end position="291"/>
    </location>
</feature>
<feature type="region of interest" description="Disordered" evidence="1">
    <location>
        <begin position="304"/>
        <end position="329"/>
    </location>
</feature>
<keyword evidence="5" id="KW-1185">Reference proteome</keyword>
<evidence type="ECO:0000256" key="2">
    <source>
        <dbReference type="SAM" id="SignalP"/>
    </source>
</evidence>
<gene>
    <name evidence="4" type="ORF">MEDL_58933</name>
</gene>
<dbReference type="InterPro" id="IPR001304">
    <property type="entry name" value="C-type_lectin-like"/>
</dbReference>
<accession>A0A8S3ULM7</accession>
<proteinExistence type="predicted"/>
<feature type="chain" id="PRO_5035803232" evidence="2">
    <location>
        <begin position="27"/>
        <end position="411"/>
    </location>
</feature>
<name>A0A8S3ULM7_MYTED</name>
<dbReference type="Gene3D" id="3.10.100.10">
    <property type="entry name" value="Mannose-Binding Protein A, subunit A"/>
    <property type="match status" value="1"/>
</dbReference>
<reference evidence="4" key="1">
    <citation type="submission" date="2021-03" db="EMBL/GenBank/DDBJ databases">
        <authorList>
            <person name="Bekaert M."/>
        </authorList>
    </citation>
    <scope>NUCLEOTIDE SEQUENCE</scope>
</reference>
<dbReference type="InterPro" id="IPR016186">
    <property type="entry name" value="C-type_lectin-like/link_sf"/>
</dbReference>
<dbReference type="Proteomes" id="UP000683360">
    <property type="component" value="Unassembled WGS sequence"/>
</dbReference>
<evidence type="ECO:0000313" key="4">
    <source>
        <dbReference type="EMBL" id="CAG2246993.1"/>
    </source>
</evidence>